<gene>
    <name evidence="2" type="ORF">EPI10_034370</name>
</gene>
<comment type="caution">
    <text evidence="2">The sequence shown here is derived from an EMBL/GenBank/DDBJ whole genome shotgun (WGS) entry which is preliminary data.</text>
</comment>
<dbReference type="OrthoDB" id="1738384at2759"/>
<dbReference type="Proteomes" id="UP000325315">
    <property type="component" value="Unassembled WGS sequence"/>
</dbReference>
<sequence length="95" mass="10770">MGAGDAPRSDVERREPVRRSARGVDRRGSWRRPKPGPLIRPWRRRRLDRGIQHAPSRRASAPACSGRRPAGPHSARLETRTKESDMCASQRARKP</sequence>
<dbReference type="AlphaFoldDB" id="A0A5B6TPI1"/>
<evidence type="ECO:0000313" key="2">
    <source>
        <dbReference type="EMBL" id="KAA3447110.1"/>
    </source>
</evidence>
<feature type="compositionally biased region" description="Basic and acidic residues" evidence="1">
    <location>
        <begin position="7"/>
        <end position="28"/>
    </location>
</feature>
<protein>
    <submittedName>
        <fullName evidence="2">Uncharacterized protein</fullName>
    </submittedName>
</protein>
<evidence type="ECO:0000313" key="3">
    <source>
        <dbReference type="Proteomes" id="UP000325315"/>
    </source>
</evidence>
<proteinExistence type="predicted"/>
<feature type="compositionally biased region" description="Basic and acidic residues" evidence="1">
    <location>
        <begin position="75"/>
        <end position="85"/>
    </location>
</feature>
<organism evidence="2 3">
    <name type="scientific">Gossypium australe</name>
    <dbReference type="NCBI Taxonomy" id="47621"/>
    <lineage>
        <taxon>Eukaryota</taxon>
        <taxon>Viridiplantae</taxon>
        <taxon>Streptophyta</taxon>
        <taxon>Embryophyta</taxon>
        <taxon>Tracheophyta</taxon>
        <taxon>Spermatophyta</taxon>
        <taxon>Magnoliopsida</taxon>
        <taxon>eudicotyledons</taxon>
        <taxon>Gunneridae</taxon>
        <taxon>Pentapetalae</taxon>
        <taxon>rosids</taxon>
        <taxon>malvids</taxon>
        <taxon>Malvales</taxon>
        <taxon>Malvaceae</taxon>
        <taxon>Malvoideae</taxon>
        <taxon>Gossypium</taxon>
    </lineage>
</organism>
<reference evidence="3" key="1">
    <citation type="journal article" date="2019" name="Plant Biotechnol. J.">
        <title>Genome sequencing of the Australian wild diploid species Gossypium australe highlights disease resistance and delayed gland morphogenesis.</title>
        <authorList>
            <person name="Cai Y."/>
            <person name="Cai X."/>
            <person name="Wang Q."/>
            <person name="Wang P."/>
            <person name="Zhang Y."/>
            <person name="Cai C."/>
            <person name="Xu Y."/>
            <person name="Wang K."/>
            <person name="Zhou Z."/>
            <person name="Wang C."/>
            <person name="Geng S."/>
            <person name="Li B."/>
            <person name="Dong Q."/>
            <person name="Hou Y."/>
            <person name="Wang H."/>
            <person name="Ai P."/>
            <person name="Liu Z."/>
            <person name="Yi F."/>
            <person name="Sun M."/>
            <person name="An G."/>
            <person name="Cheng J."/>
            <person name="Zhang Y."/>
            <person name="Shi Q."/>
            <person name="Xie Y."/>
            <person name="Shi X."/>
            <person name="Chang Y."/>
            <person name="Huang F."/>
            <person name="Chen Y."/>
            <person name="Hong S."/>
            <person name="Mi L."/>
            <person name="Sun Q."/>
            <person name="Zhang L."/>
            <person name="Zhou B."/>
            <person name="Peng R."/>
            <person name="Zhang X."/>
            <person name="Liu F."/>
        </authorList>
    </citation>
    <scope>NUCLEOTIDE SEQUENCE [LARGE SCALE GENOMIC DNA]</scope>
    <source>
        <strain evidence="3">cv. PA1801</strain>
    </source>
</reference>
<dbReference type="EMBL" id="SMMG02000350">
    <property type="protein sequence ID" value="KAA3447110.1"/>
    <property type="molecule type" value="Genomic_DNA"/>
</dbReference>
<evidence type="ECO:0000256" key="1">
    <source>
        <dbReference type="SAM" id="MobiDB-lite"/>
    </source>
</evidence>
<feature type="compositionally biased region" description="Low complexity" evidence="1">
    <location>
        <begin position="57"/>
        <end position="69"/>
    </location>
</feature>
<feature type="region of interest" description="Disordered" evidence="1">
    <location>
        <begin position="1"/>
        <end position="95"/>
    </location>
</feature>
<keyword evidence="3" id="KW-1185">Reference proteome</keyword>
<accession>A0A5B6TPI1</accession>
<name>A0A5B6TPI1_9ROSI</name>